<proteinExistence type="predicted"/>
<evidence type="ECO:0000313" key="1">
    <source>
        <dbReference type="EMBL" id="QCD45249.1"/>
    </source>
</evidence>
<keyword evidence="2" id="KW-1185">Reference proteome</keyword>
<protein>
    <recommendedName>
        <fullName evidence="3">Pyridoxamine 5'-phosphate oxidase putative domain-containing protein</fullName>
    </recommendedName>
</protein>
<dbReference type="RefSeq" id="WP_236844912.1">
    <property type="nucleotide sequence ID" value="NZ_CP012542.1"/>
</dbReference>
<evidence type="ECO:0008006" key="3">
    <source>
        <dbReference type="Google" id="ProtNLM"/>
    </source>
</evidence>
<sequence length="138" mass="15610">MIDSKILKFLSKQHLASLCVLDSSLQMCPFSAFYAFDKESISLVIASDSSTKHIKALEFEHKICGTIAINTLVVAKIEGVQFHADIITANSDMADIYFKRFAYAKAMHPTLWQIRLNSIKYTSNTLGFANKISWQREQ</sequence>
<dbReference type="Proteomes" id="UP000503264">
    <property type="component" value="Chromosome"/>
</dbReference>
<name>A0A6G5QI15_9BACT</name>
<gene>
    <name evidence="1" type="ORF">CMUC_1489</name>
</gene>
<organism evidence="1 2">
    <name type="scientific">Campylobacter mucosalis CCUG 21559</name>
    <dbReference type="NCBI Taxonomy" id="1032067"/>
    <lineage>
        <taxon>Bacteria</taxon>
        <taxon>Pseudomonadati</taxon>
        <taxon>Campylobacterota</taxon>
        <taxon>Epsilonproteobacteria</taxon>
        <taxon>Campylobacterales</taxon>
        <taxon>Campylobacteraceae</taxon>
        <taxon>Campylobacter</taxon>
    </lineage>
</organism>
<reference evidence="1 2" key="1">
    <citation type="submission" date="2016-07" db="EMBL/GenBank/DDBJ databases">
        <title>Comparative genomics of the Campylobacter concisus group.</title>
        <authorList>
            <person name="Miller W.G."/>
            <person name="Yee E."/>
            <person name="Chapman M.H."/>
            <person name="Huynh S."/>
            <person name="Bono J.L."/>
            <person name="On S.L.W."/>
            <person name="StLeger J."/>
            <person name="Foster G."/>
            <person name="Parker C.T."/>
        </authorList>
    </citation>
    <scope>NUCLEOTIDE SEQUENCE [LARGE SCALE GENOMIC DNA]</scope>
    <source>
        <strain evidence="1 2">CCUG 21559</strain>
    </source>
</reference>
<evidence type="ECO:0000313" key="2">
    <source>
        <dbReference type="Proteomes" id="UP000503264"/>
    </source>
</evidence>
<dbReference type="AlphaFoldDB" id="A0A6G5QI15"/>
<dbReference type="EMBL" id="CP012542">
    <property type="protein sequence ID" value="QCD45249.1"/>
    <property type="molecule type" value="Genomic_DNA"/>
</dbReference>
<accession>A0A6G5QI15</accession>